<accession>A0A4V3JWW2</accession>
<dbReference type="Pfam" id="PF13683">
    <property type="entry name" value="rve_3"/>
    <property type="match status" value="1"/>
</dbReference>
<evidence type="ECO:0000313" key="3">
    <source>
        <dbReference type="Proteomes" id="UP000298264"/>
    </source>
</evidence>
<dbReference type="Proteomes" id="UP000298264">
    <property type="component" value="Unassembled WGS sequence"/>
</dbReference>
<keyword evidence="3" id="KW-1185">Reference proteome</keyword>
<reference evidence="2" key="1">
    <citation type="journal article" date="2019" name="PLoS Negl. Trop. Dis.">
        <title>Revisiting the worldwide diversity of Leptospira species in the environment.</title>
        <authorList>
            <person name="Vincent A.T."/>
            <person name="Schiettekatte O."/>
            <person name="Bourhy P."/>
            <person name="Veyrier F.J."/>
            <person name="Picardeau M."/>
        </authorList>
    </citation>
    <scope>NUCLEOTIDE SEQUENCE [LARGE SCALE GENOMIC DNA]</scope>
    <source>
        <strain evidence="2">201400974</strain>
    </source>
</reference>
<organism evidence="2 3">
    <name type="scientific">Leptospira ilyithenensis</name>
    <dbReference type="NCBI Taxonomy" id="2484901"/>
    <lineage>
        <taxon>Bacteria</taxon>
        <taxon>Pseudomonadati</taxon>
        <taxon>Spirochaetota</taxon>
        <taxon>Spirochaetia</taxon>
        <taxon>Leptospirales</taxon>
        <taxon>Leptospiraceae</taxon>
        <taxon>Leptospira</taxon>
    </lineage>
</organism>
<dbReference type="PROSITE" id="PS50994">
    <property type="entry name" value="INTEGRASE"/>
    <property type="match status" value="1"/>
</dbReference>
<protein>
    <recommendedName>
        <fullName evidence="1">Integrase catalytic domain-containing protein</fullName>
    </recommendedName>
</protein>
<dbReference type="SUPFAM" id="SSF53098">
    <property type="entry name" value="Ribonuclease H-like"/>
    <property type="match status" value="1"/>
</dbReference>
<sequence length="165" mass="18972">MIREAFQTLGNDLQALSMPDLFPILNLNLSKETSYVHLMTDGGSENKGELNGWINQSGVAINKIIAQKDVTFSNSQIEALNKIIKYQFLYHQEIHNLQELDEMMKSWISVYNSERPNKVGNYLLTPEEIYNGHNKDSVLSKEESRENRQKRTLENQNFDCGTCTI</sequence>
<evidence type="ECO:0000259" key="1">
    <source>
        <dbReference type="PROSITE" id="PS50994"/>
    </source>
</evidence>
<dbReference type="InterPro" id="IPR012337">
    <property type="entry name" value="RNaseH-like_sf"/>
</dbReference>
<dbReference type="EMBL" id="RQHV01000059">
    <property type="protein sequence ID" value="TGN08713.1"/>
    <property type="molecule type" value="Genomic_DNA"/>
</dbReference>
<dbReference type="InterPro" id="IPR001584">
    <property type="entry name" value="Integrase_cat-core"/>
</dbReference>
<dbReference type="GO" id="GO:0003676">
    <property type="term" value="F:nucleic acid binding"/>
    <property type="evidence" value="ECO:0007669"/>
    <property type="project" value="InterPro"/>
</dbReference>
<dbReference type="Gene3D" id="3.30.420.10">
    <property type="entry name" value="Ribonuclease H-like superfamily/Ribonuclease H"/>
    <property type="match status" value="1"/>
</dbReference>
<name>A0A4V3JWW2_9LEPT</name>
<comment type="caution">
    <text evidence="2">The sequence shown here is derived from an EMBL/GenBank/DDBJ whole genome shotgun (WGS) entry which is preliminary data.</text>
</comment>
<dbReference type="InterPro" id="IPR036397">
    <property type="entry name" value="RNaseH_sf"/>
</dbReference>
<feature type="domain" description="Integrase catalytic" evidence="1">
    <location>
        <begin position="38"/>
        <end position="134"/>
    </location>
</feature>
<gene>
    <name evidence="2" type="ORF">EHS11_13205</name>
</gene>
<dbReference type="GO" id="GO:0015074">
    <property type="term" value="P:DNA integration"/>
    <property type="evidence" value="ECO:0007669"/>
    <property type="project" value="InterPro"/>
</dbReference>
<dbReference type="AlphaFoldDB" id="A0A4V3JWW2"/>
<dbReference type="RefSeq" id="WP_135764878.1">
    <property type="nucleotide sequence ID" value="NZ_RQHV01000059.1"/>
</dbReference>
<evidence type="ECO:0000313" key="2">
    <source>
        <dbReference type="EMBL" id="TGN08713.1"/>
    </source>
</evidence>
<dbReference type="OrthoDB" id="345333at2"/>
<proteinExistence type="predicted"/>